<gene>
    <name evidence="1" type="ORF">NCTC10692_04502</name>
    <name evidence="2" type="ORF">NCTC10692_04942</name>
</gene>
<protein>
    <submittedName>
        <fullName evidence="2">Uncharacterized protein</fullName>
    </submittedName>
</protein>
<dbReference type="AlphaFoldDB" id="A0A379PKF3"/>
<dbReference type="EMBL" id="UGUV01000003">
    <property type="protein sequence ID" value="SUE72786.1"/>
    <property type="molecule type" value="Genomic_DNA"/>
</dbReference>
<dbReference type="RefSeq" id="WP_074857367.1">
    <property type="nucleotide sequence ID" value="NZ_FNZC01000019.1"/>
</dbReference>
<evidence type="ECO:0000313" key="3">
    <source>
        <dbReference type="Proteomes" id="UP000255303"/>
    </source>
</evidence>
<dbReference type="EMBL" id="UGUV01000003">
    <property type="protein sequence ID" value="SUE72347.1"/>
    <property type="molecule type" value="Genomic_DNA"/>
</dbReference>
<name>A0A379PKF3_ECTOL</name>
<proteinExistence type="predicted"/>
<reference evidence="2 3" key="1">
    <citation type="submission" date="2018-06" db="EMBL/GenBank/DDBJ databases">
        <authorList>
            <consortium name="Pathogen Informatics"/>
            <person name="Doyle S."/>
        </authorList>
    </citation>
    <scope>NUCLEOTIDE SEQUENCE [LARGE SCALE GENOMIC DNA]</scope>
    <source>
        <strain evidence="2 3">NCTC10692</strain>
    </source>
</reference>
<evidence type="ECO:0000313" key="1">
    <source>
        <dbReference type="EMBL" id="SUE72347.1"/>
    </source>
</evidence>
<organism evidence="2 3">
    <name type="scientific">Ectopseudomonas oleovorans</name>
    <name type="common">Pseudomonas oleovorans</name>
    <dbReference type="NCBI Taxonomy" id="301"/>
    <lineage>
        <taxon>Bacteria</taxon>
        <taxon>Pseudomonadati</taxon>
        <taxon>Pseudomonadota</taxon>
        <taxon>Gammaproteobacteria</taxon>
        <taxon>Pseudomonadales</taxon>
        <taxon>Pseudomonadaceae</taxon>
        <taxon>Ectopseudomonas</taxon>
    </lineage>
</organism>
<sequence length="112" mass="11926">MTVAFTAAKVSALDAVSCLTQDLTLLASGDWLGDDDGCEASLGMVERLNTYLGEHSFAQTPELEAAKQAVKCLGEDFALLASGDWEPDDDSCEASLTMVETLRTFINATDTN</sequence>
<evidence type="ECO:0000313" key="2">
    <source>
        <dbReference type="EMBL" id="SUE72786.1"/>
    </source>
</evidence>
<dbReference type="Proteomes" id="UP000255303">
    <property type="component" value="Unassembled WGS sequence"/>
</dbReference>
<accession>A0A379PKF3</accession>